<evidence type="ECO:0000313" key="3">
    <source>
        <dbReference type="EMBL" id="KAG5199405.1"/>
    </source>
</evidence>
<dbReference type="Proteomes" id="UP000664991">
    <property type="component" value="Chromosome 15"/>
</dbReference>
<organism evidence="3 4">
    <name type="scientific">Ovis aries</name>
    <name type="common">Sheep</name>
    <dbReference type="NCBI Taxonomy" id="9940"/>
    <lineage>
        <taxon>Eukaryota</taxon>
        <taxon>Metazoa</taxon>
        <taxon>Chordata</taxon>
        <taxon>Craniata</taxon>
        <taxon>Vertebrata</taxon>
        <taxon>Euteleostomi</taxon>
        <taxon>Mammalia</taxon>
        <taxon>Eutheria</taxon>
        <taxon>Laurasiatheria</taxon>
        <taxon>Artiodactyla</taxon>
        <taxon>Ruminantia</taxon>
        <taxon>Pecora</taxon>
        <taxon>Bovidae</taxon>
        <taxon>Caprinae</taxon>
        <taxon>Ovis</taxon>
    </lineage>
</organism>
<evidence type="ECO:0000256" key="1">
    <source>
        <dbReference type="SAM" id="MobiDB-lite"/>
    </source>
</evidence>
<evidence type="ECO:0000313" key="4">
    <source>
        <dbReference type="Proteomes" id="UP000664991"/>
    </source>
</evidence>
<protein>
    <submittedName>
        <fullName evidence="3">Uncharacterized protein</fullName>
    </submittedName>
</protein>
<gene>
    <name evidence="3" type="ORF">JEQ12_005884</name>
</gene>
<keyword evidence="2" id="KW-1133">Transmembrane helix</keyword>
<sequence>GSVTLQWKDITLLVPWIHEVHEKAQALPRAQKSRQPGRQAGVGAQVGEREEKPTAAQCVLDPIQEVRTSRRSLVCPQKFAFSSHQATLRMERSAREICLNFTVVLITVMLIWLLVRSYQY</sequence>
<dbReference type="EMBL" id="JAEMGP010000015">
    <property type="protein sequence ID" value="KAG5199405.1"/>
    <property type="molecule type" value="Genomic_DNA"/>
</dbReference>
<dbReference type="InterPro" id="IPR008028">
    <property type="entry name" value="Sarcolipin"/>
</dbReference>
<comment type="caution">
    <text evidence="3">The sequence shown here is derived from an EMBL/GenBank/DDBJ whole genome shotgun (WGS) entry which is preliminary data.</text>
</comment>
<name>A0A836CUH9_SHEEP</name>
<dbReference type="CDD" id="cd20253">
    <property type="entry name" value="Sarcolipin"/>
    <property type="match status" value="1"/>
</dbReference>
<dbReference type="GO" id="GO:0016020">
    <property type="term" value="C:membrane"/>
    <property type="evidence" value="ECO:0007669"/>
    <property type="project" value="InterPro"/>
</dbReference>
<proteinExistence type="predicted"/>
<keyword evidence="2" id="KW-0472">Membrane</keyword>
<feature type="non-terminal residue" evidence="3">
    <location>
        <position position="120"/>
    </location>
</feature>
<accession>A0A836CUH9</accession>
<evidence type="ECO:0000256" key="2">
    <source>
        <dbReference type="SAM" id="Phobius"/>
    </source>
</evidence>
<dbReference type="GO" id="GO:0030234">
    <property type="term" value="F:enzyme regulator activity"/>
    <property type="evidence" value="ECO:0007669"/>
    <property type="project" value="InterPro"/>
</dbReference>
<feature type="transmembrane region" description="Helical" evidence="2">
    <location>
        <begin position="97"/>
        <end position="115"/>
    </location>
</feature>
<dbReference type="AlphaFoldDB" id="A0A836CUH9"/>
<keyword evidence="2" id="KW-0812">Transmembrane</keyword>
<feature type="region of interest" description="Disordered" evidence="1">
    <location>
        <begin position="27"/>
        <end position="53"/>
    </location>
</feature>
<dbReference type="Pfam" id="PF05366">
    <property type="entry name" value="Sarcolipin"/>
    <property type="match status" value="1"/>
</dbReference>
<reference evidence="3 4" key="1">
    <citation type="submission" date="2020-12" db="EMBL/GenBank/DDBJ databases">
        <title>De novo assembly of Tibetan sheep genome.</title>
        <authorList>
            <person name="Li X."/>
        </authorList>
    </citation>
    <scope>NUCLEOTIDE SEQUENCE [LARGE SCALE GENOMIC DNA]</scope>
    <source>
        <tissue evidence="3">Heart</tissue>
    </source>
</reference>